<dbReference type="Proteomes" id="UP000230423">
    <property type="component" value="Unassembled WGS sequence"/>
</dbReference>
<dbReference type="InterPro" id="IPR011009">
    <property type="entry name" value="Kinase-like_dom_sf"/>
</dbReference>
<dbReference type="GO" id="GO:0007399">
    <property type="term" value="P:nervous system development"/>
    <property type="evidence" value="ECO:0007669"/>
    <property type="project" value="TreeGrafter"/>
</dbReference>
<dbReference type="GO" id="GO:0004714">
    <property type="term" value="F:transmembrane receptor protein tyrosine kinase activity"/>
    <property type="evidence" value="ECO:0007669"/>
    <property type="project" value="TreeGrafter"/>
</dbReference>
<organism evidence="2 3">
    <name type="scientific">Teladorsagia circumcincta</name>
    <name type="common">Brown stomach worm</name>
    <name type="synonym">Ostertagia circumcincta</name>
    <dbReference type="NCBI Taxonomy" id="45464"/>
    <lineage>
        <taxon>Eukaryota</taxon>
        <taxon>Metazoa</taxon>
        <taxon>Ecdysozoa</taxon>
        <taxon>Nematoda</taxon>
        <taxon>Chromadorea</taxon>
        <taxon>Rhabditida</taxon>
        <taxon>Rhabditina</taxon>
        <taxon>Rhabditomorpha</taxon>
        <taxon>Strongyloidea</taxon>
        <taxon>Trichostrongylidae</taxon>
        <taxon>Teladorsagia</taxon>
    </lineage>
</organism>
<keyword evidence="3" id="KW-1185">Reference proteome</keyword>
<dbReference type="PANTHER" id="PTHR24416">
    <property type="entry name" value="TYROSINE-PROTEIN KINASE RECEPTOR"/>
    <property type="match status" value="1"/>
</dbReference>
<dbReference type="OrthoDB" id="5854554at2759"/>
<accession>A0A2G9TFE6</accession>
<feature type="domain" description="Protein kinase" evidence="1">
    <location>
        <begin position="1"/>
        <end position="69"/>
    </location>
</feature>
<dbReference type="GO" id="GO:0043235">
    <property type="term" value="C:receptor complex"/>
    <property type="evidence" value="ECO:0007669"/>
    <property type="project" value="TreeGrafter"/>
</dbReference>
<dbReference type="PANTHER" id="PTHR24416:SF564">
    <property type="entry name" value="MACROPHAGE-STIMULATING PROTEIN RECEPTOR"/>
    <property type="match status" value="1"/>
</dbReference>
<dbReference type="GO" id="GO:0005524">
    <property type="term" value="F:ATP binding"/>
    <property type="evidence" value="ECO:0007669"/>
    <property type="project" value="InterPro"/>
</dbReference>
<dbReference type="InterPro" id="IPR008266">
    <property type="entry name" value="Tyr_kinase_AS"/>
</dbReference>
<evidence type="ECO:0000259" key="1">
    <source>
        <dbReference type="PROSITE" id="PS50011"/>
    </source>
</evidence>
<dbReference type="InterPro" id="IPR000719">
    <property type="entry name" value="Prot_kinase_dom"/>
</dbReference>
<dbReference type="Gene3D" id="1.10.510.10">
    <property type="entry name" value="Transferase(Phosphotransferase) domain 1"/>
    <property type="match status" value="1"/>
</dbReference>
<dbReference type="InterPro" id="IPR001245">
    <property type="entry name" value="Ser-Thr/Tyr_kinase_cat_dom"/>
</dbReference>
<sequence length="69" mass="7664">IPVKTKVGYAIDVAVGLVYLHSKGCMHRDIACRNCLIDVKKCIVKISDFGLSKQAETYKIPETEKLAIK</sequence>
<dbReference type="PROSITE" id="PS50011">
    <property type="entry name" value="PROTEIN_KINASE_DOM"/>
    <property type="match status" value="1"/>
</dbReference>
<reference evidence="2 3" key="1">
    <citation type="submission" date="2015-09" db="EMBL/GenBank/DDBJ databases">
        <title>Draft genome of the parasitic nematode Teladorsagia circumcincta isolate WARC Sus (inbred).</title>
        <authorList>
            <person name="Mitreva M."/>
        </authorList>
    </citation>
    <scope>NUCLEOTIDE SEQUENCE [LARGE SCALE GENOMIC DNA]</scope>
    <source>
        <strain evidence="2 3">S</strain>
    </source>
</reference>
<proteinExistence type="predicted"/>
<name>A0A2G9TFE6_TELCI</name>
<protein>
    <recommendedName>
        <fullName evidence="1">Protein kinase domain-containing protein</fullName>
    </recommendedName>
</protein>
<dbReference type="EMBL" id="KZ373706">
    <property type="protein sequence ID" value="PIO56677.1"/>
    <property type="molecule type" value="Genomic_DNA"/>
</dbReference>
<feature type="non-terminal residue" evidence="2">
    <location>
        <position position="1"/>
    </location>
</feature>
<dbReference type="Pfam" id="PF07714">
    <property type="entry name" value="PK_Tyr_Ser-Thr"/>
    <property type="match status" value="1"/>
</dbReference>
<dbReference type="GO" id="GO:0016477">
    <property type="term" value="P:cell migration"/>
    <property type="evidence" value="ECO:0007669"/>
    <property type="project" value="TreeGrafter"/>
</dbReference>
<dbReference type="GO" id="GO:0007169">
    <property type="term" value="P:cell surface receptor protein tyrosine kinase signaling pathway"/>
    <property type="evidence" value="ECO:0007669"/>
    <property type="project" value="TreeGrafter"/>
</dbReference>
<feature type="non-terminal residue" evidence="2">
    <location>
        <position position="69"/>
    </location>
</feature>
<dbReference type="InterPro" id="IPR050122">
    <property type="entry name" value="RTK"/>
</dbReference>
<dbReference type="AlphaFoldDB" id="A0A2G9TFE6"/>
<gene>
    <name evidence="2" type="ORF">TELCIR_21923</name>
</gene>
<evidence type="ECO:0000313" key="2">
    <source>
        <dbReference type="EMBL" id="PIO56677.1"/>
    </source>
</evidence>
<dbReference type="PROSITE" id="PS00109">
    <property type="entry name" value="PROTEIN_KINASE_TYR"/>
    <property type="match status" value="1"/>
</dbReference>
<evidence type="ECO:0000313" key="3">
    <source>
        <dbReference type="Proteomes" id="UP000230423"/>
    </source>
</evidence>
<dbReference type="GO" id="GO:0005886">
    <property type="term" value="C:plasma membrane"/>
    <property type="evidence" value="ECO:0007669"/>
    <property type="project" value="TreeGrafter"/>
</dbReference>
<dbReference type="SUPFAM" id="SSF56112">
    <property type="entry name" value="Protein kinase-like (PK-like)"/>
    <property type="match status" value="1"/>
</dbReference>